<organism evidence="4 5">
    <name type="scientific">Bosea vaviloviae</name>
    <dbReference type="NCBI Taxonomy" id="1526658"/>
    <lineage>
        <taxon>Bacteria</taxon>
        <taxon>Pseudomonadati</taxon>
        <taxon>Pseudomonadota</taxon>
        <taxon>Alphaproteobacteria</taxon>
        <taxon>Hyphomicrobiales</taxon>
        <taxon>Boseaceae</taxon>
        <taxon>Bosea</taxon>
    </lineage>
</organism>
<keyword evidence="1" id="KW-0678">Repressor</keyword>
<evidence type="ECO:0000313" key="5">
    <source>
        <dbReference type="Proteomes" id="UP000094969"/>
    </source>
</evidence>
<dbReference type="GO" id="GO:0044781">
    <property type="term" value="P:bacterial-type flagellum organization"/>
    <property type="evidence" value="ECO:0007669"/>
    <property type="project" value="UniProtKB-KW"/>
</dbReference>
<dbReference type="KEGG" id="bvv:BHK69_01135"/>
<dbReference type="GO" id="GO:1902209">
    <property type="term" value="P:negative regulation of bacterial-type flagellum assembly"/>
    <property type="evidence" value="ECO:0007669"/>
    <property type="project" value="InterPro"/>
</dbReference>
<dbReference type="GO" id="GO:0048027">
    <property type="term" value="F:mRNA 5'-UTR binding"/>
    <property type="evidence" value="ECO:0007669"/>
    <property type="project" value="InterPro"/>
</dbReference>
<dbReference type="NCBIfam" id="NF001995">
    <property type="entry name" value="PRK00794.1-1"/>
    <property type="match status" value="1"/>
</dbReference>
<dbReference type="GO" id="GO:0006402">
    <property type="term" value="P:mRNA catabolic process"/>
    <property type="evidence" value="ECO:0007669"/>
    <property type="project" value="InterPro"/>
</dbReference>
<accession>A0A1D7TVZ0</accession>
<keyword evidence="4" id="KW-0966">Cell projection</keyword>
<dbReference type="Proteomes" id="UP000094969">
    <property type="component" value="Chromosome"/>
</dbReference>
<protein>
    <submittedName>
        <fullName evidence="4">Flagellar biosynthesis repressor FlbT</fullName>
    </submittedName>
</protein>
<dbReference type="EMBL" id="CP017147">
    <property type="protein sequence ID" value="AOO79283.1"/>
    <property type="molecule type" value="Genomic_DNA"/>
</dbReference>
<dbReference type="Pfam" id="PF07378">
    <property type="entry name" value="FlbT"/>
    <property type="match status" value="1"/>
</dbReference>
<gene>
    <name evidence="4" type="ORF">BHK69_01135</name>
</gene>
<evidence type="ECO:0000256" key="1">
    <source>
        <dbReference type="ARBA" id="ARBA00022491"/>
    </source>
</evidence>
<proteinExistence type="predicted"/>
<dbReference type="OrthoDB" id="7932924at2"/>
<keyword evidence="5" id="KW-1185">Reference proteome</keyword>
<keyword evidence="3" id="KW-0694">RNA-binding</keyword>
<keyword evidence="2" id="KW-1005">Bacterial flagellum biogenesis</keyword>
<evidence type="ECO:0000256" key="2">
    <source>
        <dbReference type="ARBA" id="ARBA00022795"/>
    </source>
</evidence>
<dbReference type="RefSeq" id="WP_069688507.1">
    <property type="nucleotide sequence ID" value="NZ_CP017147.1"/>
</dbReference>
<dbReference type="STRING" id="1526658.BHK69_01135"/>
<dbReference type="InterPro" id="IPR009967">
    <property type="entry name" value="Flagellum_FlbT"/>
</dbReference>
<evidence type="ECO:0000256" key="3">
    <source>
        <dbReference type="ARBA" id="ARBA00022884"/>
    </source>
</evidence>
<reference evidence="4 5" key="1">
    <citation type="journal article" date="2015" name="Antonie Van Leeuwenhoek">
        <title>Bosea vaviloviae sp. nov., a new species of slow-growing rhizobia isolated from nodules of the relict species Vavilovia formosa (Stev.) Fed.</title>
        <authorList>
            <person name="Safronova V.I."/>
            <person name="Kuznetsova I.G."/>
            <person name="Sazanova A.L."/>
            <person name="Kimeklis A.K."/>
            <person name="Belimov A.A."/>
            <person name="Andronov E.E."/>
            <person name="Pinaev A.G."/>
            <person name="Chizhevskaya E.P."/>
            <person name="Pukhaev A.R."/>
            <person name="Popov K.P."/>
            <person name="Willems A."/>
            <person name="Tikhonovich I.A."/>
        </authorList>
    </citation>
    <scope>NUCLEOTIDE SEQUENCE [LARGE SCALE GENOMIC DNA]</scope>
    <source>
        <strain evidence="4 5">Vaf18</strain>
    </source>
</reference>
<keyword evidence="4" id="KW-0969">Cilium</keyword>
<evidence type="ECO:0000313" key="4">
    <source>
        <dbReference type="EMBL" id="AOO79283.1"/>
    </source>
</evidence>
<keyword evidence="4" id="KW-0282">Flagellum</keyword>
<sequence length="154" mass="17092">MNLSLRANEKIYINGAILKFDRKVSLELLNDATFLLESHVIQADETTTPLRQLYFTIQAMLIEPKNSGLIKLMFERMLMTTAQMFEDATVLAGLQHIDLLVTEDRFFEALKHLRCLYPTEAAILASSGQAPASKLDAVVPTKAIAAPILTSQVA</sequence>
<dbReference type="PIRSF" id="PIRSF009533">
    <property type="entry name" value="FlbT"/>
    <property type="match status" value="1"/>
</dbReference>
<dbReference type="AlphaFoldDB" id="A0A1D7TVZ0"/>
<name>A0A1D7TVZ0_9HYPH</name>